<evidence type="ECO:0000256" key="2">
    <source>
        <dbReference type="ARBA" id="ARBA00004922"/>
    </source>
</evidence>
<dbReference type="InterPro" id="IPR002110">
    <property type="entry name" value="Ankyrin_rpt"/>
</dbReference>
<evidence type="ECO:0000256" key="7">
    <source>
        <dbReference type="ARBA" id="ARBA00022692"/>
    </source>
</evidence>
<dbReference type="PROSITE" id="PS50297">
    <property type="entry name" value="ANK_REP_REGION"/>
    <property type="match status" value="1"/>
</dbReference>
<dbReference type="SMART" id="SM00248">
    <property type="entry name" value="ANK"/>
    <property type="match status" value="8"/>
</dbReference>
<dbReference type="PANTHER" id="PTHR45919:SF1">
    <property type="entry name" value="GDP-MAN:MAN(3)GLCNAC(2)-PP-DOL ALPHA-1,2-MANNOSYLTRANSFERASE"/>
    <property type="match status" value="1"/>
</dbReference>
<evidence type="ECO:0000256" key="3">
    <source>
        <dbReference type="ARBA" id="ARBA00012645"/>
    </source>
</evidence>
<feature type="domain" description="ALG11 mannosyltransferase N-terminal" evidence="15">
    <location>
        <begin position="239"/>
        <end position="304"/>
    </location>
</feature>
<keyword evidence="7" id="KW-0812">Transmembrane</keyword>
<comment type="caution">
    <text evidence="16">The sequence shown here is derived from an EMBL/GenBank/DDBJ whole genome shotgun (WGS) entry which is preliminary data.</text>
</comment>
<keyword evidence="9" id="KW-1133">Transmembrane helix</keyword>
<dbReference type="Gene3D" id="3.40.50.2000">
    <property type="entry name" value="Glycogen Phosphorylase B"/>
    <property type="match status" value="1"/>
</dbReference>
<dbReference type="EC" id="2.4.1.131" evidence="3"/>
<dbReference type="SUPFAM" id="SSF53756">
    <property type="entry name" value="UDP-Glycosyltransferase/glycogen phosphorylase"/>
    <property type="match status" value="1"/>
</dbReference>
<evidence type="ECO:0000256" key="9">
    <source>
        <dbReference type="ARBA" id="ARBA00022989"/>
    </source>
</evidence>
<feature type="region of interest" description="Disordered" evidence="13">
    <location>
        <begin position="525"/>
        <end position="557"/>
    </location>
</feature>
<feature type="non-terminal residue" evidence="16">
    <location>
        <position position="965"/>
    </location>
</feature>
<evidence type="ECO:0000256" key="1">
    <source>
        <dbReference type="ARBA" id="ARBA00004389"/>
    </source>
</evidence>
<comment type="catalytic activity">
    <reaction evidence="11">
        <text>an alpha-D-Man-(1-&gt;3)-[alpha-D-Man-(1-&gt;6)]-beta-D-Man-(1-&gt;4)-beta-D-GlcNAc-(1-&gt;4)-alpha-D-GlcNAc-diphospho-di-trans,poly-cis-dolichol + 2 GDP-alpha-D-mannose = an alpha-D-Man-(1-&gt;2)-alpha-D-Man-(1-&gt;2)-alpha-D-Man-(1-&gt;3)-[alpha-D-Man-(1-&gt;6)]-beta-D-Man-(1-&gt;4)-beta-D-GlcNAc-(1-&gt;4)-alpha-D-GlcNAc-diphospho-di-trans,poly-cis-dolichol + 2 GDP + 2 H(+)</text>
        <dbReference type="Rhea" id="RHEA:29523"/>
        <dbReference type="Rhea" id="RHEA-COMP:19515"/>
        <dbReference type="Rhea" id="RHEA-COMP:19516"/>
        <dbReference type="ChEBI" id="CHEBI:15378"/>
        <dbReference type="ChEBI" id="CHEBI:57527"/>
        <dbReference type="ChEBI" id="CHEBI:58189"/>
        <dbReference type="ChEBI" id="CHEBI:132511"/>
        <dbReference type="ChEBI" id="CHEBI:132515"/>
        <dbReference type="EC" id="2.4.1.131"/>
    </reaction>
    <physiologicalReaction direction="left-to-right" evidence="11">
        <dbReference type="Rhea" id="RHEA:29524"/>
    </physiologicalReaction>
</comment>
<dbReference type="Pfam" id="PF00534">
    <property type="entry name" value="Glycos_transf_1"/>
    <property type="match status" value="1"/>
</dbReference>
<evidence type="ECO:0000256" key="8">
    <source>
        <dbReference type="ARBA" id="ARBA00022824"/>
    </source>
</evidence>
<sequence length="965" mass="105214">MSEFTVSPMVCDHSEQHKDFICIMWIFYAGRRTCQRVAAHANLVFFEVCDFLNRAWVLDMSPKDFSITCMDDENTMCILDQLTIDSVLSANRGEIMHFQVELPVHCLDTATVFDSRFRPPTEELAGRETLAFFHPYAHAGGGGEREVEAWRIEEAKQRGSGQGSTNDQAVEMMKQMQEQHSQKMKSMGESMGSLGGMGVVVSPRKNPKENVGVAPAAWERELRRSRIRQPHGVDNPIDCTEESGFRQVLWCAIRAAQQEHPGVACVVYTGDKDVSPSDLLRNAKNCFGVELDPAGVHFAFLKGRCKGLNISYLINRKNGPLIKMGYAFTLPLFALLGGCRIGCYVHYPTISTDRYAGPGQGSDSGRNNSVVARSAILSFAKLLYYRAFAALYGFAGRFAEVVLVNSSWTRGHVDAIWRVPERTSISYPPCDTRALAALPLQRSAKEWGGHLVLSLAQFRPEKNHALQPELQLRAFHSFLQQAPKCCREAGSEQRVRLVLAGGCRDLGDRKRVEALRELCKELGLKEGGPAPPWPEGCHPSPSDQDDQGTASPGTDWDVQFRTNVPLQEMQALLGQADVGIHTMRDEHFGISVVEFMAAGAVVIAHNSAGPALDIVTPLPDGRRTGLLADDEAGYAARLSEALLELGDIAGLRKLVNEGKLKIDKADYDKRTALHLACSEGKLPVVRRLVEELGSEINVVDQWGGTPLDDAIRCGFKPVCEFLVSKGGIIGKTAFAADDAGILCEAGAKGNLNCLRGLARRKVDMNLADYDKRTAIHLASSEGKLKAVKCLIEELKADPNVYDRFGGTPLDDAQRHGHKETVAYLKSQGAVSGKGGTVSTQDAADLCDAASSGDLDKLRAIVKKGIDANSGDYDLRTAIHLAAAEGLVQVLKCLFDELEGNPNVVDRWGGTPLDDAKRAGKKEVIEYLESKGAVPGKFTMFSDNALITTNAAGKNDLATLRGITTN</sequence>
<keyword evidence="6" id="KW-0808">Transferase</keyword>
<dbReference type="Gene3D" id="1.25.40.20">
    <property type="entry name" value="Ankyrin repeat-containing domain"/>
    <property type="match status" value="3"/>
</dbReference>
<keyword evidence="10" id="KW-0472">Membrane</keyword>
<dbReference type="GO" id="GO:0004377">
    <property type="term" value="F:GDP-Man:Man(3)GlcNAc(2)-PP-Dol alpha-1,2-mannosyltransferase activity"/>
    <property type="evidence" value="ECO:0007669"/>
    <property type="project" value="UniProtKB-EC"/>
</dbReference>
<dbReference type="Pfam" id="PF15924">
    <property type="entry name" value="ALG11_N"/>
    <property type="match status" value="2"/>
</dbReference>
<dbReference type="SUPFAM" id="SSF48403">
    <property type="entry name" value="Ankyrin repeat"/>
    <property type="match status" value="1"/>
</dbReference>
<comment type="subcellular location">
    <subcellularLocation>
        <location evidence="1">Endoplasmic reticulum membrane</location>
        <topology evidence="1">Single-pass membrane protein</topology>
    </subcellularLocation>
</comment>
<evidence type="ECO:0000256" key="13">
    <source>
        <dbReference type="SAM" id="MobiDB-lite"/>
    </source>
</evidence>
<evidence type="ECO:0000256" key="10">
    <source>
        <dbReference type="ARBA" id="ARBA00023136"/>
    </source>
</evidence>
<proteinExistence type="predicted"/>
<evidence type="ECO:0000256" key="12">
    <source>
        <dbReference type="PROSITE-ProRule" id="PRU00023"/>
    </source>
</evidence>
<protein>
    <recommendedName>
        <fullName evidence="4">GDP-Man:Man(3)GlcNAc(2)-PP-Dol alpha-1,2-mannosyltransferase</fullName>
        <ecNumber evidence="3">2.4.1.131</ecNumber>
    </recommendedName>
</protein>
<dbReference type="InterPro" id="IPR038013">
    <property type="entry name" value="ALG11"/>
</dbReference>
<evidence type="ECO:0000259" key="14">
    <source>
        <dbReference type="Pfam" id="PF00534"/>
    </source>
</evidence>
<dbReference type="GO" id="GO:0006487">
    <property type="term" value="P:protein N-linked glycosylation"/>
    <property type="evidence" value="ECO:0007669"/>
    <property type="project" value="TreeGrafter"/>
</dbReference>
<evidence type="ECO:0000256" key="5">
    <source>
        <dbReference type="ARBA" id="ARBA00022676"/>
    </source>
</evidence>
<accession>A0A813LW39</accession>
<evidence type="ECO:0000256" key="11">
    <source>
        <dbReference type="ARBA" id="ARBA00045065"/>
    </source>
</evidence>
<name>A0A813LW39_POLGL</name>
<gene>
    <name evidence="16" type="ORF">PGLA2088_LOCUS48354</name>
</gene>
<dbReference type="PANTHER" id="PTHR45919">
    <property type="entry name" value="GDP-MAN:MAN(3)GLCNAC(2)-PP-DOL ALPHA-1,2-MANNOSYLTRANSFERASE"/>
    <property type="match status" value="1"/>
</dbReference>
<dbReference type="GO" id="GO:0005789">
    <property type="term" value="C:endoplasmic reticulum membrane"/>
    <property type="evidence" value="ECO:0007669"/>
    <property type="project" value="UniProtKB-SubCell"/>
</dbReference>
<dbReference type="Proteomes" id="UP000626109">
    <property type="component" value="Unassembled WGS sequence"/>
</dbReference>
<organism evidence="16 17">
    <name type="scientific">Polarella glacialis</name>
    <name type="common">Dinoflagellate</name>
    <dbReference type="NCBI Taxonomy" id="89957"/>
    <lineage>
        <taxon>Eukaryota</taxon>
        <taxon>Sar</taxon>
        <taxon>Alveolata</taxon>
        <taxon>Dinophyceae</taxon>
        <taxon>Suessiales</taxon>
        <taxon>Suessiaceae</taxon>
        <taxon>Polarella</taxon>
    </lineage>
</organism>
<evidence type="ECO:0000256" key="6">
    <source>
        <dbReference type="ARBA" id="ARBA00022679"/>
    </source>
</evidence>
<dbReference type="InterPro" id="IPR031814">
    <property type="entry name" value="ALG11_N"/>
</dbReference>
<feature type="repeat" description="ANK" evidence="12">
    <location>
        <begin position="668"/>
        <end position="701"/>
    </location>
</feature>
<evidence type="ECO:0000313" key="17">
    <source>
        <dbReference type="Proteomes" id="UP000626109"/>
    </source>
</evidence>
<keyword evidence="5" id="KW-0328">Glycosyltransferase</keyword>
<reference evidence="16" key="1">
    <citation type="submission" date="2021-02" db="EMBL/GenBank/DDBJ databases">
        <authorList>
            <person name="Dougan E. K."/>
            <person name="Rhodes N."/>
            <person name="Thang M."/>
            <person name="Chan C."/>
        </authorList>
    </citation>
    <scope>NUCLEOTIDE SEQUENCE</scope>
</reference>
<dbReference type="InterPro" id="IPR036770">
    <property type="entry name" value="Ankyrin_rpt-contain_sf"/>
</dbReference>
<dbReference type="EMBL" id="CAJNNW010036668">
    <property type="protein sequence ID" value="CAE8736524.1"/>
    <property type="molecule type" value="Genomic_DNA"/>
</dbReference>
<dbReference type="Pfam" id="PF12796">
    <property type="entry name" value="Ank_2"/>
    <property type="match status" value="3"/>
</dbReference>
<dbReference type="InterPro" id="IPR001296">
    <property type="entry name" value="Glyco_trans_1"/>
</dbReference>
<evidence type="ECO:0000256" key="4">
    <source>
        <dbReference type="ARBA" id="ARBA00022018"/>
    </source>
</evidence>
<evidence type="ECO:0000313" key="16">
    <source>
        <dbReference type="EMBL" id="CAE8736524.1"/>
    </source>
</evidence>
<keyword evidence="12" id="KW-0040">ANK repeat</keyword>
<dbReference type="AlphaFoldDB" id="A0A813LW39"/>
<evidence type="ECO:0000259" key="15">
    <source>
        <dbReference type="Pfam" id="PF15924"/>
    </source>
</evidence>
<comment type="pathway">
    <text evidence="2">Protein modification; protein glycosylation.</text>
</comment>
<dbReference type="PROSITE" id="PS50088">
    <property type="entry name" value="ANK_REPEAT"/>
    <property type="match status" value="1"/>
</dbReference>
<feature type="domain" description="Glycosyl transferase family 1" evidence="14">
    <location>
        <begin position="558"/>
        <end position="641"/>
    </location>
</feature>
<feature type="domain" description="ALG11 mannosyltransferase N-terminal" evidence="15">
    <location>
        <begin position="324"/>
        <end position="417"/>
    </location>
</feature>
<keyword evidence="8" id="KW-0256">Endoplasmic reticulum</keyword>